<dbReference type="GO" id="GO:0004674">
    <property type="term" value="F:protein serine/threonine kinase activity"/>
    <property type="evidence" value="ECO:0007669"/>
    <property type="project" value="UniProtKB-EC"/>
</dbReference>
<accession>A0A218P6R7</accession>
<protein>
    <recommendedName>
        <fullName evidence="1">non-specific serine/threonine protein kinase</fullName>
        <ecNumber evidence="1">2.7.11.1</ecNumber>
    </recommendedName>
</protein>
<dbReference type="EMBL" id="CP015102">
    <property type="protein sequence ID" value="ASJ06463.1"/>
    <property type="molecule type" value="Genomic_DNA"/>
</dbReference>
<keyword evidence="6" id="KW-0418">Kinase</keyword>
<evidence type="ECO:0000256" key="3">
    <source>
        <dbReference type="ARBA" id="ARBA00022679"/>
    </source>
</evidence>
<dbReference type="KEGG" id="tpaf:A3L08_03520"/>
<evidence type="ECO:0000256" key="1">
    <source>
        <dbReference type="ARBA" id="ARBA00012513"/>
    </source>
</evidence>
<dbReference type="Proteomes" id="UP000197418">
    <property type="component" value="Chromosome"/>
</dbReference>
<evidence type="ECO:0000256" key="5">
    <source>
        <dbReference type="ARBA" id="ARBA00022741"/>
    </source>
</evidence>
<dbReference type="GO" id="GO:0005524">
    <property type="term" value="F:ATP binding"/>
    <property type="evidence" value="ECO:0007669"/>
    <property type="project" value="UniProtKB-KW"/>
</dbReference>
<keyword evidence="2" id="KW-0597">Phosphoprotein</keyword>
<dbReference type="RefSeq" id="WP_088853721.1">
    <property type="nucleotide sequence ID" value="NZ_CP015102.1"/>
</dbReference>
<organism evidence="11 12">
    <name type="scientific">Thermococcus pacificus</name>
    <dbReference type="NCBI Taxonomy" id="71998"/>
    <lineage>
        <taxon>Archaea</taxon>
        <taxon>Methanobacteriati</taxon>
        <taxon>Methanobacteriota</taxon>
        <taxon>Thermococci</taxon>
        <taxon>Thermococcales</taxon>
        <taxon>Thermococcaceae</taxon>
        <taxon>Thermococcus</taxon>
    </lineage>
</organism>
<feature type="domain" description="KaiC" evidence="10">
    <location>
        <begin position="2"/>
        <end position="237"/>
    </location>
</feature>
<keyword evidence="12" id="KW-1185">Reference proteome</keyword>
<dbReference type="InterPro" id="IPR020588">
    <property type="entry name" value="RecA_ATP-bd"/>
</dbReference>
<keyword evidence="8" id="KW-0067">ATP-binding</keyword>
<keyword evidence="3" id="KW-0808">Transferase</keyword>
<evidence type="ECO:0000256" key="8">
    <source>
        <dbReference type="ARBA" id="ARBA00022840"/>
    </source>
</evidence>
<dbReference type="SUPFAM" id="SSF52540">
    <property type="entry name" value="P-loop containing nucleoside triphosphate hydrolases"/>
    <property type="match status" value="2"/>
</dbReference>
<evidence type="ECO:0000256" key="4">
    <source>
        <dbReference type="ARBA" id="ARBA00022737"/>
    </source>
</evidence>
<sequence length="448" mass="50523">MKIIPTGIESLDRALSGGFNRGSTVLIAGNPGAGKTHLMLHVLYNNMKRGLKGAYISFAETKKQFYEGALNQGIDLREMEEKGLFRFYDMLTLPKDEFEDFVDYLVTDLVDWKPDIVVFDSITVFGQVFGEIHLRAFLHSIVGRLVNALNMLVFLIDEIPYGGKGIGFGIEEFVADGVIVLEMEKYGEIIRRYMRIPKMRNRPLERYSYEYVITDKGIEVFAVPELEFVEEEKRRERIRTNIPGFDDLLGGGLYEGSITLLAGPTGSGKTILALNIAANLSKAGKRVLYIAFEETAEGLRDAKEKLGLEGEFKILSLVPEAKTPVEYYVMIKSLVERENADVLIIDSLSAMQAHMNEEEFTKALRYLQLLSKERALTLVLTYTGAGWEKMVRTGFSTLVDNLVFLMYTFPKAIGETLERAIIVLKSRRSKSDPTLRRFTIGEGGIRIE</sequence>
<evidence type="ECO:0000313" key="12">
    <source>
        <dbReference type="Proteomes" id="UP000197418"/>
    </source>
</evidence>
<dbReference type="SMART" id="SM00382">
    <property type="entry name" value="AAA"/>
    <property type="match status" value="2"/>
</dbReference>
<dbReference type="AlphaFoldDB" id="A0A218P6R7"/>
<feature type="domain" description="KaiC" evidence="10">
    <location>
        <begin position="238"/>
        <end position="448"/>
    </location>
</feature>
<dbReference type="PANTHER" id="PTHR43637">
    <property type="entry name" value="UPF0273 PROTEIN TM_0370"/>
    <property type="match status" value="1"/>
</dbReference>
<dbReference type="Pfam" id="PF06745">
    <property type="entry name" value="ATPase"/>
    <property type="match status" value="2"/>
</dbReference>
<dbReference type="InterPro" id="IPR014774">
    <property type="entry name" value="KaiC-like_dom"/>
</dbReference>
<dbReference type="GO" id="GO:0006281">
    <property type="term" value="P:DNA repair"/>
    <property type="evidence" value="ECO:0007669"/>
    <property type="project" value="InterPro"/>
</dbReference>
<dbReference type="PROSITE" id="PS50162">
    <property type="entry name" value="RECA_2"/>
    <property type="match status" value="1"/>
</dbReference>
<dbReference type="PANTHER" id="PTHR43637:SF1">
    <property type="entry name" value="UPF0273 PROTEIN TM_0370"/>
    <property type="match status" value="1"/>
</dbReference>
<dbReference type="InterPro" id="IPR003593">
    <property type="entry name" value="AAA+_ATPase"/>
</dbReference>
<evidence type="ECO:0000256" key="6">
    <source>
        <dbReference type="ARBA" id="ARBA00022777"/>
    </source>
</evidence>
<evidence type="ECO:0000256" key="7">
    <source>
        <dbReference type="ARBA" id="ARBA00022801"/>
    </source>
</evidence>
<dbReference type="PRINTS" id="PR01874">
    <property type="entry name" value="DNAREPAIRADA"/>
</dbReference>
<proteinExistence type="predicted"/>
<dbReference type="GO" id="GO:0140664">
    <property type="term" value="F:ATP-dependent DNA damage sensor activity"/>
    <property type="evidence" value="ECO:0007669"/>
    <property type="project" value="InterPro"/>
</dbReference>
<dbReference type="GeneID" id="33315309"/>
<dbReference type="InterPro" id="IPR030665">
    <property type="entry name" value="KaiC"/>
</dbReference>
<dbReference type="InterPro" id="IPR027417">
    <property type="entry name" value="P-loop_NTPase"/>
</dbReference>
<dbReference type="GO" id="GO:0003677">
    <property type="term" value="F:DNA binding"/>
    <property type="evidence" value="ECO:0007669"/>
    <property type="project" value="InterPro"/>
</dbReference>
<gene>
    <name evidence="11" type="ORF">A3L08_03520</name>
</gene>
<dbReference type="PROSITE" id="PS51146">
    <property type="entry name" value="KAIC"/>
    <property type="match status" value="2"/>
</dbReference>
<keyword evidence="7" id="KW-0378">Hydrolase</keyword>
<evidence type="ECO:0000256" key="2">
    <source>
        <dbReference type="ARBA" id="ARBA00022553"/>
    </source>
</evidence>
<keyword evidence="5" id="KW-0547">Nucleotide-binding</keyword>
<name>A0A218P6R7_9EURY</name>
<dbReference type="PIRSF" id="PIRSF039117">
    <property type="entry name" value="KaiC"/>
    <property type="match status" value="1"/>
</dbReference>
<evidence type="ECO:0000259" key="9">
    <source>
        <dbReference type="PROSITE" id="PS50162"/>
    </source>
</evidence>
<dbReference type="GO" id="GO:0016787">
    <property type="term" value="F:hydrolase activity"/>
    <property type="evidence" value="ECO:0007669"/>
    <property type="project" value="UniProtKB-KW"/>
</dbReference>
<reference evidence="11 12" key="1">
    <citation type="submission" date="2016-04" db="EMBL/GenBank/DDBJ databases">
        <title>Complete genome sequence of Thermococcus pacificus type strain P4.</title>
        <authorList>
            <person name="Oger P.M."/>
        </authorList>
    </citation>
    <scope>NUCLEOTIDE SEQUENCE [LARGE SCALE GENOMIC DNA]</scope>
    <source>
        <strain evidence="11 12">P-4</strain>
    </source>
</reference>
<keyword evidence="4" id="KW-0677">Repeat</keyword>
<dbReference type="InterPro" id="IPR010624">
    <property type="entry name" value="KaiC_dom"/>
</dbReference>
<evidence type="ECO:0000313" key="11">
    <source>
        <dbReference type="EMBL" id="ASJ06463.1"/>
    </source>
</evidence>
<feature type="domain" description="RecA family profile 1" evidence="9">
    <location>
        <begin position="234"/>
        <end position="290"/>
    </location>
</feature>
<dbReference type="OrthoDB" id="27015at2157"/>
<evidence type="ECO:0000259" key="10">
    <source>
        <dbReference type="PROSITE" id="PS51146"/>
    </source>
</evidence>
<dbReference type="Gene3D" id="3.40.50.300">
    <property type="entry name" value="P-loop containing nucleotide triphosphate hydrolases"/>
    <property type="match status" value="2"/>
</dbReference>
<dbReference type="EC" id="2.7.11.1" evidence="1"/>